<dbReference type="InterPro" id="IPR016181">
    <property type="entry name" value="Acyl_CoA_acyltransferase"/>
</dbReference>
<dbReference type="InterPro" id="IPR049369">
    <property type="entry name" value="BF1531-like_N"/>
</dbReference>
<comment type="caution">
    <text evidence="2">The sequence shown here is derived from an EMBL/GenBank/DDBJ whole genome shotgun (WGS) entry which is preliminary data.</text>
</comment>
<gene>
    <name evidence="2" type="ORF">IE877_12675</name>
</gene>
<organism evidence="2 3">
    <name type="scientific">Methylomonas albis</name>
    <dbReference type="NCBI Taxonomy" id="1854563"/>
    <lineage>
        <taxon>Bacteria</taxon>
        <taxon>Pseudomonadati</taxon>
        <taxon>Pseudomonadota</taxon>
        <taxon>Gammaproteobacteria</taxon>
        <taxon>Methylococcales</taxon>
        <taxon>Methylococcaceae</taxon>
        <taxon>Methylomonas</taxon>
    </lineage>
</organism>
<keyword evidence="2" id="KW-0378">Hydrolase</keyword>
<reference evidence="2 3" key="1">
    <citation type="submission" date="2020-09" db="EMBL/GenBank/DDBJ databases">
        <title>Methylomonas albis sp. nov. and Methylomonas fluvii sp. nov.: Two cold-adapted methanotrophs from the River Elbe and an amended description of Methylovulum psychrotolerans strain Eb1.</title>
        <authorList>
            <person name="Bussmann I.K."/>
            <person name="Klings K.-W."/>
            <person name="Warnstedt J."/>
            <person name="Hoppert M."/>
            <person name="Saborowski A."/>
            <person name="Horn F."/>
            <person name="Liebner S."/>
        </authorList>
    </citation>
    <scope>NUCLEOTIDE SEQUENCE [LARGE SCALE GENOMIC DNA]</scope>
    <source>
        <strain evidence="2 3">EbA</strain>
    </source>
</reference>
<dbReference type="Gene3D" id="3.40.50.1000">
    <property type="entry name" value="HAD superfamily/HAD-like"/>
    <property type="match status" value="1"/>
</dbReference>
<dbReference type="Gene3D" id="3.40.50.1110">
    <property type="entry name" value="SGNH hydrolase"/>
    <property type="match status" value="1"/>
</dbReference>
<dbReference type="SUPFAM" id="SSF55729">
    <property type="entry name" value="Acyl-CoA N-acyltransferases (Nat)"/>
    <property type="match status" value="1"/>
</dbReference>
<dbReference type="InterPro" id="IPR010033">
    <property type="entry name" value="HAD_SF_ppase_IIIC"/>
</dbReference>
<dbReference type="EMBL" id="JACXSS010000001">
    <property type="protein sequence ID" value="MBD9356726.1"/>
    <property type="molecule type" value="Genomic_DNA"/>
</dbReference>
<dbReference type="Pfam" id="PF21211">
    <property type="entry name" value="FkbH_N"/>
    <property type="match status" value="1"/>
</dbReference>
<feature type="domain" description="BF1531-like N-terminal" evidence="1">
    <location>
        <begin position="21"/>
        <end position="215"/>
    </location>
</feature>
<protein>
    <submittedName>
        <fullName evidence="2">HAD family hydrolase</fullName>
    </submittedName>
</protein>
<dbReference type="Proteomes" id="UP000652176">
    <property type="component" value="Unassembled WGS sequence"/>
</dbReference>
<evidence type="ECO:0000259" key="1">
    <source>
        <dbReference type="Pfam" id="PF21211"/>
    </source>
</evidence>
<dbReference type="InterPro" id="IPR036514">
    <property type="entry name" value="SGNH_hydro_sf"/>
</dbReference>
<name>A0ABR9D1N4_9GAMM</name>
<keyword evidence="3" id="KW-1185">Reference proteome</keyword>
<proteinExistence type="predicted"/>
<evidence type="ECO:0000313" key="2">
    <source>
        <dbReference type="EMBL" id="MBD9356726.1"/>
    </source>
</evidence>
<sequence>MHFIELKKNLKKDFSGLKSAKIALLGDSSTQHFTHAIRGYGYEAGFDLEVFEASYDQIHRQIMYGTSEMYQFHPEYIVLFQSVQKLKKRFYKTELKKRSGFALDEITRIRVFIEEISKHAQGVKVLICNFMELNDSVFGQYANKTDTSFLFQIRYLNFQLMALAVEAKNIFICDFSALTAAFGHNYIIDNRNYVNADMVFSIDFLPEIAKAVVENIKVLSGFAKKCLVLDLDNTIWGGVIGDDGIENIQVGDLGYGKAFSELQCWAKELQRRGVLLAICSKNDEEIAKSPFLSHPEMVLRLDDIAIFMANWESKVDNLKKIKKFLNIGFDSIVFIDDNPYERGVVKRHLPEITVPELPEDPADYLCFLSGLNLFETSAYTSEDGQRTLHFQQELKRESIQASFTDERGFLKSLGMKCEIRSFSAFNLPRVAQLLQRSNQFNLRTIRYTEEDLRRLCTSDVHLNWTFSLNDQFGSYGLISVVIGYLYGDEFFIDTWVMSCRVLNRGVQNLALNEIVQGAKRLGAKRICGEYISTPKNGLVKNHYHSLGFTENNGGRWILDVEVYQEFEHCIEII</sequence>
<accession>A0ABR9D1N4</accession>
<dbReference type="InterPro" id="IPR023214">
    <property type="entry name" value="HAD_sf"/>
</dbReference>
<dbReference type="InterPro" id="IPR036412">
    <property type="entry name" value="HAD-like_sf"/>
</dbReference>
<dbReference type="NCBIfam" id="TIGR01686">
    <property type="entry name" value="FkbH"/>
    <property type="match status" value="1"/>
</dbReference>
<dbReference type="NCBIfam" id="TIGR01681">
    <property type="entry name" value="HAD-SF-IIIC"/>
    <property type="match status" value="1"/>
</dbReference>
<dbReference type="RefSeq" id="WP_192375054.1">
    <property type="nucleotide sequence ID" value="NZ_CAJHIV010000001.1"/>
</dbReference>
<dbReference type="GO" id="GO:0016787">
    <property type="term" value="F:hydrolase activity"/>
    <property type="evidence" value="ECO:0007669"/>
    <property type="project" value="UniProtKB-KW"/>
</dbReference>
<evidence type="ECO:0000313" key="3">
    <source>
        <dbReference type="Proteomes" id="UP000652176"/>
    </source>
</evidence>
<dbReference type="InterPro" id="IPR010037">
    <property type="entry name" value="FkbH_domain"/>
</dbReference>
<dbReference type="SUPFAM" id="SSF56784">
    <property type="entry name" value="HAD-like"/>
    <property type="match status" value="1"/>
</dbReference>